<dbReference type="Proteomes" id="UP001187531">
    <property type="component" value="Unassembled WGS sequence"/>
</dbReference>
<evidence type="ECO:0000256" key="4">
    <source>
        <dbReference type="ARBA" id="ARBA00023176"/>
    </source>
</evidence>
<evidence type="ECO:0000313" key="8">
    <source>
        <dbReference type="EMBL" id="KAK2712448.1"/>
    </source>
</evidence>
<accession>A0AA88HJI7</accession>
<keyword evidence="4 6" id="KW-0168">Coated pit</keyword>
<dbReference type="InterPro" id="IPR000996">
    <property type="entry name" value="Clathrin_L-chain"/>
</dbReference>
<dbReference type="Pfam" id="PF01086">
    <property type="entry name" value="Clathrin_lg_ch"/>
    <property type="match status" value="1"/>
</dbReference>
<keyword evidence="9" id="KW-1185">Reference proteome</keyword>
<evidence type="ECO:0000256" key="1">
    <source>
        <dbReference type="ARBA" id="ARBA00004180"/>
    </source>
</evidence>
<sequence length="245" mass="27875">MPHVHLPENSEKMSAFGDDFTAEVDPAAEFLAREQNDLAGIVDDLDIKQEIPSTFVEPKQDDFLMMVPSSDEPAAATDFGDFDFGSQQQNKELEDNFFSAAPSAAPTAAPRVISPSLFSQPAPKEEPEKIRKWREEYQKKLEEKDKEEERKIKELKEQAKRELDEWYNYHEEAMSKTKSVNRDACMAAEKELVADVNGEVNPGQQWEKIAKLCDFNPKASRNSKDIARMRSIILQLKQSPPVKNL</sequence>
<evidence type="ECO:0000313" key="9">
    <source>
        <dbReference type="Proteomes" id="UP001187531"/>
    </source>
</evidence>
<dbReference type="GO" id="GO:0072583">
    <property type="term" value="P:clathrin-dependent endocytosis"/>
    <property type="evidence" value="ECO:0007669"/>
    <property type="project" value="TreeGrafter"/>
</dbReference>
<name>A0AA88HJI7_ARTSF</name>
<organism evidence="8 9">
    <name type="scientific">Artemia franciscana</name>
    <name type="common">Brine shrimp</name>
    <name type="synonym">Artemia sanfranciscana</name>
    <dbReference type="NCBI Taxonomy" id="6661"/>
    <lineage>
        <taxon>Eukaryota</taxon>
        <taxon>Metazoa</taxon>
        <taxon>Ecdysozoa</taxon>
        <taxon>Arthropoda</taxon>
        <taxon>Crustacea</taxon>
        <taxon>Branchiopoda</taxon>
        <taxon>Anostraca</taxon>
        <taxon>Artemiidae</taxon>
        <taxon>Artemia</taxon>
    </lineage>
</organism>
<reference evidence="8" key="1">
    <citation type="submission" date="2023-07" db="EMBL/GenBank/DDBJ databases">
        <title>Chromosome-level genome assembly of Artemia franciscana.</title>
        <authorList>
            <person name="Jo E."/>
        </authorList>
    </citation>
    <scope>NUCLEOTIDE SEQUENCE</scope>
    <source>
        <tissue evidence="8">Whole body</tissue>
    </source>
</reference>
<evidence type="ECO:0000256" key="7">
    <source>
        <dbReference type="SAM" id="MobiDB-lite"/>
    </source>
</evidence>
<dbReference type="PANTHER" id="PTHR10639">
    <property type="entry name" value="CLATHRIN LIGHT CHAIN"/>
    <property type="match status" value="1"/>
</dbReference>
<evidence type="ECO:0000256" key="6">
    <source>
        <dbReference type="RuleBase" id="RU363137"/>
    </source>
</evidence>
<dbReference type="GO" id="GO:0006886">
    <property type="term" value="P:intracellular protein transport"/>
    <property type="evidence" value="ECO:0007669"/>
    <property type="project" value="InterPro"/>
</dbReference>
<dbReference type="GO" id="GO:0005198">
    <property type="term" value="F:structural molecule activity"/>
    <property type="evidence" value="ECO:0007669"/>
    <property type="project" value="InterPro"/>
</dbReference>
<dbReference type="PANTHER" id="PTHR10639:SF7">
    <property type="entry name" value="CLATHRIN LIGHT CHAIN"/>
    <property type="match status" value="1"/>
</dbReference>
<dbReference type="GO" id="GO:0032050">
    <property type="term" value="F:clathrin heavy chain binding"/>
    <property type="evidence" value="ECO:0007669"/>
    <property type="project" value="TreeGrafter"/>
</dbReference>
<evidence type="ECO:0000256" key="3">
    <source>
        <dbReference type="ARBA" id="ARBA00023136"/>
    </source>
</evidence>
<dbReference type="GO" id="GO:0030672">
    <property type="term" value="C:synaptic vesicle membrane"/>
    <property type="evidence" value="ECO:0007669"/>
    <property type="project" value="TreeGrafter"/>
</dbReference>
<comment type="similarity">
    <text evidence="2 6">Belongs to the clathrin light chain family.</text>
</comment>
<feature type="region of interest" description="Disordered" evidence="7">
    <location>
        <begin position="111"/>
        <end position="131"/>
    </location>
</feature>
<protein>
    <recommendedName>
        <fullName evidence="6">Clathrin light chain</fullName>
    </recommendedName>
</protein>
<dbReference type="GO" id="GO:0030130">
    <property type="term" value="C:clathrin coat of trans-Golgi network vesicle"/>
    <property type="evidence" value="ECO:0007669"/>
    <property type="project" value="InterPro"/>
</dbReference>
<feature type="region of interest" description="Disordered" evidence="7">
    <location>
        <begin position="71"/>
        <end position="93"/>
    </location>
</feature>
<keyword evidence="3 6" id="KW-0472">Membrane</keyword>
<proteinExistence type="inferred from homology"/>
<dbReference type="GO" id="GO:0030132">
    <property type="term" value="C:clathrin coat of coated pit"/>
    <property type="evidence" value="ECO:0007669"/>
    <property type="project" value="InterPro"/>
</dbReference>
<dbReference type="AlphaFoldDB" id="A0AA88HJI7"/>
<comment type="function">
    <text evidence="6">Clathrin is the major protein of the polyhedral coat of coated pits and vesicles.</text>
</comment>
<dbReference type="GO" id="GO:0099631">
    <property type="term" value="C:postsynaptic endocytic zone cytoplasmic component"/>
    <property type="evidence" value="ECO:0007669"/>
    <property type="project" value="TreeGrafter"/>
</dbReference>
<gene>
    <name evidence="8" type="ORF">QYM36_011215</name>
</gene>
<keyword evidence="5 6" id="KW-0968">Cytoplasmic vesicle</keyword>
<evidence type="ECO:0000256" key="5">
    <source>
        <dbReference type="ARBA" id="ARBA00023329"/>
    </source>
</evidence>
<evidence type="ECO:0000256" key="2">
    <source>
        <dbReference type="ARBA" id="ARBA00005263"/>
    </source>
</evidence>
<comment type="subcellular location">
    <subcellularLocation>
        <location evidence="1 6">Cytoplasmic vesicle membrane</location>
        <topology evidence="1 6">Peripheral membrane protein</topology>
        <orientation evidence="1 6">Cytoplasmic side</orientation>
    </subcellularLocation>
    <subcellularLocation>
        <location evidence="6">Membrane</location>
        <location evidence="6">Coated pit</location>
        <topology evidence="6">Peripheral membrane protein</topology>
        <orientation evidence="6">Cytoplasmic side</orientation>
    </subcellularLocation>
    <text evidence="6">Cytoplasmic face of coated pits and vesicles.</text>
</comment>
<dbReference type="EMBL" id="JAVRJZ010000015">
    <property type="protein sequence ID" value="KAK2712448.1"/>
    <property type="molecule type" value="Genomic_DNA"/>
</dbReference>
<comment type="caution">
    <text evidence="8">The sequence shown here is derived from an EMBL/GenBank/DDBJ whole genome shotgun (WGS) entry which is preliminary data.</text>
</comment>